<protein>
    <submittedName>
        <fullName evidence="2">GSCFA domain protein</fullName>
    </submittedName>
</protein>
<dbReference type="Pfam" id="PF08885">
    <property type="entry name" value="GSCFA"/>
    <property type="match status" value="1"/>
</dbReference>
<organism evidence="2">
    <name type="scientific">uncultured Paludibacter sp</name>
    <dbReference type="NCBI Taxonomy" id="497635"/>
    <lineage>
        <taxon>Bacteria</taxon>
        <taxon>Pseudomonadati</taxon>
        <taxon>Bacteroidota</taxon>
        <taxon>Bacteroidia</taxon>
        <taxon>Bacteroidales</taxon>
        <taxon>Paludibacteraceae</taxon>
        <taxon>Paludibacter</taxon>
        <taxon>environmental samples</taxon>
    </lineage>
</organism>
<accession>A0A653A628</accession>
<evidence type="ECO:0000259" key="1">
    <source>
        <dbReference type="Pfam" id="PF08885"/>
    </source>
</evidence>
<name>A0A653A628_9BACT</name>
<sequence length="328" mass="38328">MIIDNWFYHVFTTKVNIPASTVQIGYNDKLMTLGSCFAENIGKKLTDAFFQVNINPFGVLYNPMSVNDSLQKLMGNDFYTETELFEHQSLWHSFSHSSLYSGETKKECLQKINASLQEARKFLQETRFLLITFGTAWIYENTEDGKTVANCHKLPANRFHRRRLSVTEIGEKFTILLSQLKARNPHLEVIFTVSPIRHWKDGAHENNVSKSVLHLAIEELKEKFPFVHYFPAYEIQLDELRDYRFYAPDMLHPSETAVDYIWKRFSETYFGKETEGLKKELEQLRADLNHRPLHPESSEYQQFLKSVEKRKAKLQEKYPGLGSLLEGK</sequence>
<dbReference type="GO" id="GO:0016788">
    <property type="term" value="F:hydrolase activity, acting on ester bonds"/>
    <property type="evidence" value="ECO:0007669"/>
    <property type="project" value="UniProtKB-ARBA"/>
</dbReference>
<proteinExistence type="predicted"/>
<dbReference type="EMBL" id="UPXZ01000008">
    <property type="protein sequence ID" value="VBB43473.1"/>
    <property type="molecule type" value="Genomic_DNA"/>
</dbReference>
<feature type="domain" description="GSCFA" evidence="1">
    <location>
        <begin position="29"/>
        <end position="265"/>
    </location>
</feature>
<dbReference type="SUPFAM" id="SSF52266">
    <property type="entry name" value="SGNH hydrolase"/>
    <property type="match status" value="1"/>
</dbReference>
<reference evidence="2" key="1">
    <citation type="submission" date="2018-07" db="EMBL/GenBank/DDBJ databases">
        <authorList>
            <consortium name="Genoscope - CEA"/>
            <person name="William W."/>
        </authorList>
    </citation>
    <scope>NUCLEOTIDE SEQUENCE</scope>
    <source>
        <strain evidence="2">IK1</strain>
    </source>
</reference>
<dbReference type="InterPro" id="IPR036514">
    <property type="entry name" value="SGNH_hydro_sf"/>
</dbReference>
<evidence type="ECO:0000313" key="2">
    <source>
        <dbReference type="EMBL" id="VBB43473.1"/>
    </source>
</evidence>
<dbReference type="InterPro" id="IPR014982">
    <property type="entry name" value="GSCFA"/>
</dbReference>
<dbReference type="Gene3D" id="3.40.50.1110">
    <property type="entry name" value="SGNH hydrolase"/>
    <property type="match status" value="1"/>
</dbReference>
<dbReference type="AlphaFoldDB" id="A0A653A628"/>
<gene>
    <name evidence="2" type="ORF">TRIP_D160003</name>
</gene>